<keyword evidence="1" id="KW-0853">WD repeat</keyword>
<dbReference type="Pfam" id="PF00400">
    <property type="entry name" value="WD40"/>
    <property type="match status" value="2"/>
</dbReference>
<sequence length="274" mass="31742">MNKNNIIEERTVTIIKGHKSQVNDIFTDKNFAYSGSKDGFVKAWNKKKWGEKNSISVGRWWINSIVVDSQHVFIGSSDAVVSVLDKKNWKDVAHLKHSRFSTINSLSIDKTYVFVALNDRTIRIWNRENSEEEHKLKHNAIVQSMFSDNKNLYVALSNGMVNIWNKKSWSLDYTIQHSTFRTLHYIAIDKSFIFTATSKEIKVWDKKTRDLVVKLDGKKGVQSITMDEDYLFVGFSNKSVRIWEKDSNALKVIESVFDFQTSMVLVKLMNKGIF</sequence>
<dbReference type="InterPro" id="IPR036322">
    <property type="entry name" value="WD40_repeat_dom_sf"/>
</dbReference>
<comment type="caution">
    <text evidence="3">The sequence shown here is derived from an EMBL/GenBank/DDBJ whole genome shotgun (WGS) entry which is preliminary data.</text>
</comment>
<organism evidence="3">
    <name type="scientific">marine sediment metagenome</name>
    <dbReference type="NCBI Taxonomy" id="412755"/>
    <lineage>
        <taxon>unclassified sequences</taxon>
        <taxon>metagenomes</taxon>
        <taxon>ecological metagenomes</taxon>
    </lineage>
</organism>
<dbReference type="AlphaFoldDB" id="X1BJL6"/>
<dbReference type="PANTHER" id="PTHR22847:SF637">
    <property type="entry name" value="WD REPEAT DOMAIN 5B"/>
    <property type="match status" value="1"/>
</dbReference>
<accession>X1BJL6</accession>
<name>X1BJL6_9ZZZZ</name>
<reference evidence="3" key="1">
    <citation type="journal article" date="2014" name="Front. Microbiol.">
        <title>High frequency of phylogenetically diverse reductive dehalogenase-homologous genes in deep subseafloor sedimentary metagenomes.</title>
        <authorList>
            <person name="Kawai M."/>
            <person name="Futagami T."/>
            <person name="Toyoda A."/>
            <person name="Takaki Y."/>
            <person name="Nishi S."/>
            <person name="Hori S."/>
            <person name="Arai W."/>
            <person name="Tsubouchi T."/>
            <person name="Morono Y."/>
            <person name="Uchiyama I."/>
            <person name="Ito T."/>
            <person name="Fujiyama A."/>
            <person name="Inagaki F."/>
            <person name="Takami H."/>
        </authorList>
    </citation>
    <scope>NUCLEOTIDE SEQUENCE</scope>
    <source>
        <strain evidence="3">Expedition CK06-06</strain>
    </source>
</reference>
<dbReference type="InterPro" id="IPR015943">
    <property type="entry name" value="WD40/YVTN_repeat-like_dom_sf"/>
</dbReference>
<proteinExistence type="predicted"/>
<evidence type="ECO:0000313" key="3">
    <source>
        <dbReference type="EMBL" id="GAG95230.1"/>
    </source>
</evidence>
<dbReference type="EMBL" id="BART01023660">
    <property type="protein sequence ID" value="GAG95230.1"/>
    <property type="molecule type" value="Genomic_DNA"/>
</dbReference>
<keyword evidence="2" id="KW-0677">Repeat</keyword>
<protein>
    <recommendedName>
        <fullName evidence="4">Anaphase-promoting complex subunit 4 WD40 domain-containing protein</fullName>
    </recommendedName>
</protein>
<evidence type="ECO:0008006" key="4">
    <source>
        <dbReference type="Google" id="ProtNLM"/>
    </source>
</evidence>
<feature type="non-terminal residue" evidence="3">
    <location>
        <position position="274"/>
    </location>
</feature>
<dbReference type="InterPro" id="IPR001680">
    <property type="entry name" value="WD40_rpt"/>
</dbReference>
<gene>
    <name evidence="3" type="ORF">S01H4_42981</name>
</gene>
<dbReference type="PANTHER" id="PTHR22847">
    <property type="entry name" value="WD40 REPEAT PROTEIN"/>
    <property type="match status" value="1"/>
</dbReference>
<dbReference type="SUPFAM" id="SSF50978">
    <property type="entry name" value="WD40 repeat-like"/>
    <property type="match status" value="1"/>
</dbReference>
<evidence type="ECO:0000256" key="2">
    <source>
        <dbReference type="ARBA" id="ARBA00022737"/>
    </source>
</evidence>
<evidence type="ECO:0000256" key="1">
    <source>
        <dbReference type="ARBA" id="ARBA00022574"/>
    </source>
</evidence>
<dbReference type="SMART" id="SM00320">
    <property type="entry name" value="WD40"/>
    <property type="match status" value="6"/>
</dbReference>
<dbReference type="Gene3D" id="2.130.10.10">
    <property type="entry name" value="YVTN repeat-like/Quinoprotein amine dehydrogenase"/>
    <property type="match status" value="1"/>
</dbReference>
<dbReference type="PROSITE" id="PS50082">
    <property type="entry name" value="WD_REPEATS_2"/>
    <property type="match status" value="1"/>
</dbReference>